<dbReference type="GO" id="GO:0008408">
    <property type="term" value="F:3'-5' exonuclease activity"/>
    <property type="evidence" value="ECO:0007669"/>
    <property type="project" value="InterPro"/>
</dbReference>
<organism evidence="2 3">
    <name type="scientific">Panaeolus cyanescens</name>
    <dbReference type="NCBI Taxonomy" id="181874"/>
    <lineage>
        <taxon>Eukaryota</taxon>
        <taxon>Fungi</taxon>
        <taxon>Dikarya</taxon>
        <taxon>Basidiomycota</taxon>
        <taxon>Agaricomycotina</taxon>
        <taxon>Agaricomycetes</taxon>
        <taxon>Agaricomycetidae</taxon>
        <taxon>Agaricales</taxon>
        <taxon>Agaricineae</taxon>
        <taxon>Galeropsidaceae</taxon>
        <taxon>Panaeolus</taxon>
    </lineage>
</organism>
<evidence type="ECO:0000313" key="3">
    <source>
        <dbReference type="Proteomes" id="UP000284842"/>
    </source>
</evidence>
<feature type="domain" description="3'-5' exonuclease" evidence="1">
    <location>
        <begin position="32"/>
        <end position="209"/>
    </location>
</feature>
<dbReference type="PANTHER" id="PTHR43040">
    <property type="entry name" value="RIBONUCLEASE D"/>
    <property type="match status" value="1"/>
</dbReference>
<comment type="caution">
    <text evidence="2">The sequence shown here is derived from an EMBL/GenBank/DDBJ whole genome shotgun (WGS) entry which is preliminary data.</text>
</comment>
<dbReference type="AlphaFoldDB" id="A0A409YAW2"/>
<dbReference type="Pfam" id="PF01612">
    <property type="entry name" value="DNA_pol_A_exo1"/>
    <property type="match status" value="1"/>
</dbReference>
<dbReference type="InterPro" id="IPR002562">
    <property type="entry name" value="3'-5'_exonuclease_dom"/>
</dbReference>
<gene>
    <name evidence="2" type="ORF">CVT24_008935</name>
</gene>
<keyword evidence="3" id="KW-1185">Reference proteome</keyword>
<name>A0A409YAW2_9AGAR</name>
<dbReference type="OrthoDB" id="26838at2759"/>
<protein>
    <recommendedName>
        <fullName evidence="1">3'-5' exonuclease domain-containing protein</fullName>
    </recommendedName>
</protein>
<dbReference type="GO" id="GO:0003676">
    <property type="term" value="F:nucleic acid binding"/>
    <property type="evidence" value="ECO:0007669"/>
    <property type="project" value="InterPro"/>
</dbReference>
<dbReference type="GO" id="GO:0006139">
    <property type="term" value="P:nucleobase-containing compound metabolic process"/>
    <property type="evidence" value="ECO:0007669"/>
    <property type="project" value="InterPro"/>
</dbReference>
<evidence type="ECO:0000259" key="1">
    <source>
        <dbReference type="Pfam" id="PF01612"/>
    </source>
</evidence>
<dbReference type="InterPro" id="IPR012337">
    <property type="entry name" value="RNaseH-like_sf"/>
</dbReference>
<sequence length="252" mass="28499">MSNYSTVFVDTVELLYPCLQDISPVGKPTPEELAIDMEGVRLSREGRVATLQIIASKSAIVWVIDITKLGQLAFDYTTPFNQSLRAVLQNAESRKLFFDVRNDSDALYSHYGIILQNVYDVQLLDVASKRSRGVKIHSLLGLGKCIEDNFTDTEEWVETKKAGSELFNPKLGGSYEVFEKRPINPIILRYCSQDVALLFDLKKTLLKKLGNVGGKPSSWKRRIVKGSEKRLSKSLQADYKPHEKKKAMAEYF</sequence>
<dbReference type="InParanoid" id="A0A409YAW2"/>
<dbReference type="SUPFAM" id="SSF53098">
    <property type="entry name" value="Ribonuclease H-like"/>
    <property type="match status" value="1"/>
</dbReference>
<dbReference type="Gene3D" id="3.30.420.10">
    <property type="entry name" value="Ribonuclease H-like superfamily/Ribonuclease H"/>
    <property type="match status" value="1"/>
</dbReference>
<dbReference type="EMBL" id="NHTK01001331">
    <property type="protein sequence ID" value="PPR00133.1"/>
    <property type="molecule type" value="Genomic_DNA"/>
</dbReference>
<proteinExistence type="predicted"/>
<evidence type="ECO:0000313" key="2">
    <source>
        <dbReference type="EMBL" id="PPR00133.1"/>
    </source>
</evidence>
<dbReference type="Proteomes" id="UP000284842">
    <property type="component" value="Unassembled WGS sequence"/>
</dbReference>
<dbReference type="STRING" id="181874.A0A409YAW2"/>
<dbReference type="PANTHER" id="PTHR43040:SF1">
    <property type="entry name" value="RIBONUCLEASE D"/>
    <property type="match status" value="1"/>
</dbReference>
<accession>A0A409YAW2</accession>
<dbReference type="InterPro" id="IPR036397">
    <property type="entry name" value="RNaseH_sf"/>
</dbReference>
<reference evidence="2 3" key="1">
    <citation type="journal article" date="2018" name="Evol. Lett.">
        <title>Horizontal gene cluster transfer increased hallucinogenic mushroom diversity.</title>
        <authorList>
            <person name="Reynolds H.T."/>
            <person name="Vijayakumar V."/>
            <person name="Gluck-Thaler E."/>
            <person name="Korotkin H.B."/>
            <person name="Matheny P.B."/>
            <person name="Slot J.C."/>
        </authorList>
    </citation>
    <scope>NUCLEOTIDE SEQUENCE [LARGE SCALE GENOMIC DNA]</scope>
    <source>
        <strain evidence="2 3">2629</strain>
    </source>
</reference>